<organism evidence="1 2">
    <name type="scientific">Apiospora kogelbergensis</name>
    <dbReference type="NCBI Taxonomy" id="1337665"/>
    <lineage>
        <taxon>Eukaryota</taxon>
        <taxon>Fungi</taxon>
        <taxon>Dikarya</taxon>
        <taxon>Ascomycota</taxon>
        <taxon>Pezizomycotina</taxon>
        <taxon>Sordariomycetes</taxon>
        <taxon>Xylariomycetidae</taxon>
        <taxon>Amphisphaeriales</taxon>
        <taxon>Apiosporaceae</taxon>
        <taxon>Apiospora</taxon>
    </lineage>
</organism>
<keyword evidence="2" id="KW-1185">Reference proteome</keyword>
<gene>
    <name evidence="1" type="ORF">PG999_005578</name>
</gene>
<dbReference type="AlphaFoldDB" id="A0AAW0R2K8"/>
<dbReference type="EMBL" id="JAQQWP010000004">
    <property type="protein sequence ID" value="KAK8121458.1"/>
    <property type="molecule type" value="Genomic_DNA"/>
</dbReference>
<dbReference type="Proteomes" id="UP001392437">
    <property type="component" value="Unassembled WGS sequence"/>
</dbReference>
<proteinExistence type="predicted"/>
<evidence type="ECO:0000313" key="1">
    <source>
        <dbReference type="EMBL" id="KAK8121458.1"/>
    </source>
</evidence>
<sequence length="136" mass="14981">MVLKRDETLGGGKGRDDANERRLAAIEKKLQQLGFMTGRILQALKDTSEKQEETSMANAKTLNEVFDVALKDGDDEDNGVQCHRNPAEQVKWITSVSLVHRADLGAARQLRPGSHHGPSANILMGESAYPQRSMLL</sequence>
<name>A0AAW0R2K8_9PEZI</name>
<protein>
    <submittedName>
        <fullName evidence="1">Uncharacterized protein</fullName>
    </submittedName>
</protein>
<accession>A0AAW0R2K8</accession>
<reference evidence="1 2" key="1">
    <citation type="submission" date="2023-01" db="EMBL/GenBank/DDBJ databases">
        <title>Analysis of 21 Apiospora genomes using comparative genomics revels a genus with tremendous synthesis potential of carbohydrate active enzymes and secondary metabolites.</title>
        <authorList>
            <person name="Sorensen T."/>
        </authorList>
    </citation>
    <scope>NUCLEOTIDE SEQUENCE [LARGE SCALE GENOMIC DNA]</scope>
    <source>
        <strain evidence="1 2">CBS 117206</strain>
    </source>
</reference>
<evidence type="ECO:0000313" key="2">
    <source>
        <dbReference type="Proteomes" id="UP001392437"/>
    </source>
</evidence>
<comment type="caution">
    <text evidence="1">The sequence shown here is derived from an EMBL/GenBank/DDBJ whole genome shotgun (WGS) entry which is preliminary data.</text>
</comment>